<sequence>MVEFLTNPIVVTLLLTIAGTAIVYELFSSKFGISGFIGLFALLLFFYGHFQAGLAGLGTIMLFAVGIMLIFLEFFLPGAISGTLGLAALIASLFLAGENPLNMGISIFIAICISIAVLFFMIKVLRKKVVLFNRMILFDTAKKEDGYVSNVNRTDLLGKEGIALTVLRPSGTAVFNNERIDVVTEGDFIDQNTKITVIKVEGVRIVVRKVN</sequence>
<keyword evidence="3 5" id="KW-1133">Transmembrane helix</keyword>
<protein>
    <submittedName>
        <fullName evidence="8">NfeD family protein</fullName>
    </submittedName>
</protein>
<dbReference type="Gene3D" id="2.40.50.140">
    <property type="entry name" value="Nucleic acid-binding proteins"/>
    <property type="match status" value="1"/>
</dbReference>
<dbReference type="Proteomes" id="UP001241748">
    <property type="component" value="Unassembled WGS sequence"/>
</dbReference>
<dbReference type="PANTHER" id="PTHR33507">
    <property type="entry name" value="INNER MEMBRANE PROTEIN YBBJ"/>
    <property type="match status" value="1"/>
</dbReference>
<dbReference type="InterPro" id="IPR052165">
    <property type="entry name" value="Membrane_assoc_protease"/>
</dbReference>
<evidence type="ECO:0000256" key="1">
    <source>
        <dbReference type="ARBA" id="ARBA00004141"/>
    </source>
</evidence>
<accession>A0ABV4YM04</accession>
<feature type="transmembrane region" description="Helical" evidence="5">
    <location>
        <begin position="79"/>
        <end position="97"/>
    </location>
</feature>
<feature type="transmembrane region" description="Helical" evidence="5">
    <location>
        <begin position="6"/>
        <end position="24"/>
    </location>
</feature>
<dbReference type="SUPFAM" id="SSF141322">
    <property type="entry name" value="NfeD domain-like"/>
    <property type="match status" value="1"/>
</dbReference>
<evidence type="ECO:0000256" key="2">
    <source>
        <dbReference type="ARBA" id="ARBA00022692"/>
    </source>
</evidence>
<feature type="transmembrane region" description="Helical" evidence="5">
    <location>
        <begin position="54"/>
        <end position="72"/>
    </location>
</feature>
<keyword evidence="2 5" id="KW-0812">Transmembrane</keyword>
<comment type="subcellular location">
    <subcellularLocation>
        <location evidence="1">Membrane</location>
        <topology evidence="1">Multi-pass membrane protein</topology>
    </subcellularLocation>
</comment>
<evidence type="ECO:0000256" key="5">
    <source>
        <dbReference type="SAM" id="Phobius"/>
    </source>
</evidence>
<gene>
    <name evidence="8" type="ORF">P5G62_001850</name>
</gene>
<evidence type="ECO:0000313" key="9">
    <source>
        <dbReference type="Proteomes" id="UP001241748"/>
    </source>
</evidence>
<proteinExistence type="predicted"/>
<keyword evidence="9" id="KW-1185">Reference proteome</keyword>
<feature type="transmembrane region" description="Helical" evidence="5">
    <location>
        <begin position="103"/>
        <end position="125"/>
    </location>
</feature>
<feature type="transmembrane region" description="Helical" evidence="5">
    <location>
        <begin position="31"/>
        <end position="48"/>
    </location>
</feature>
<dbReference type="RefSeq" id="WP_306073374.1">
    <property type="nucleotide sequence ID" value="NZ_JAROBZ020000001.1"/>
</dbReference>
<evidence type="ECO:0000259" key="7">
    <source>
        <dbReference type="Pfam" id="PF24961"/>
    </source>
</evidence>
<dbReference type="PANTHER" id="PTHR33507:SF3">
    <property type="entry name" value="INNER MEMBRANE PROTEIN YBBJ"/>
    <property type="match status" value="1"/>
</dbReference>
<organism evidence="8 9">
    <name type="scientific">Neobacillus driksii</name>
    <dbReference type="NCBI Taxonomy" id="3035913"/>
    <lineage>
        <taxon>Bacteria</taxon>
        <taxon>Bacillati</taxon>
        <taxon>Bacillota</taxon>
        <taxon>Bacilli</taxon>
        <taxon>Bacillales</taxon>
        <taxon>Bacillaceae</taxon>
        <taxon>Neobacillus</taxon>
    </lineage>
</organism>
<evidence type="ECO:0000313" key="8">
    <source>
        <dbReference type="EMBL" id="MFB3165884.1"/>
    </source>
</evidence>
<dbReference type="Pfam" id="PF01957">
    <property type="entry name" value="NfeD"/>
    <property type="match status" value="1"/>
</dbReference>
<keyword evidence="4 5" id="KW-0472">Membrane</keyword>
<dbReference type="InterPro" id="IPR012340">
    <property type="entry name" value="NA-bd_OB-fold"/>
</dbReference>
<dbReference type="EMBL" id="JAROBZ020000001">
    <property type="protein sequence ID" value="MFB3165884.1"/>
    <property type="molecule type" value="Genomic_DNA"/>
</dbReference>
<reference evidence="8 9" key="1">
    <citation type="submission" date="2024-05" db="EMBL/GenBank/DDBJ databases">
        <authorList>
            <person name="Venkateswaran K."/>
        </authorList>
    </citation>
    <scope>NUCLEOTIDE SEQUENCE [LARGE SCALE GENOMIC DNA]</scope>
    <source>
        <strain evidence="8 9">179-C4-2-HS</strain>
    </source>
</reference>
<feature type="domain" description="NfeD integral membrane" evidence="7">
    <location>
        <begin position="10"/>
        <end position="123"/>
    </location>
</feature>
<dbReference type="Pfam" id="PF24961">
    <property type="entry name" value="NfeD_membrane"/>
    <property type="match status" value="1"/>
</dbReference>
<evidence type="ECO:0000256" key="4">
    <source>
        <dbReference type="ARBA" id="ARBA00023136"/>
    </source>
</evidence>
<feature type="domain" description="NfeD-like C-terminal" evidence="6">
    <location>
        <begin position="155"/>
        <end position="209"/>
    </location>
</feature>
<evidence type="ECO:0000256" key="3">
    <source>
        <dbReference type="ARBA" id="ARBA00022989"/>
    </source>
</evidence>
<name>A0ABV4YM04_9BACI</name>
<comment type="caution">
    <text evidence="8">The sequence shown here is derived from an EMBL/GenBank/DDBJ whole genome shotgun (WGS) entry which is preliminary data.</text>
</comment>
<dbReference type="InterPro" id="IPR002810">
    <property type="entry name" value="NfeD-like_C"/>
</dbReference>
<dbReference type="InterPro" id="IPR056739">
    <property type="entry name" value="NfeD_membrane"/>
</dbReference>
<evidence type="ECO:0000259" key="6">
    <source>
        <dbReference type="Pfam" id="PF01957"/>
    </source>
</evidence>